<gene>
    <name evidence="2" type="ORF">AVEN_241034_1</name>
</gene>
<feature type="compositionally biased region" description="Polar residues" evidence="1">
    <location>
        <begin position="50"/>
        <end position="66"/>
    </location>
</feature>
<sequence>MLYQFFNKLIRIPQPRAKQSSRKASNESSGNRRKSQSFDAVNPAIGKAISRSQNRSCPSPVTQPCSSAAKDADVRELVSPAVSKKTNSLAEQNFQPDLHLRCRMEPKSASPPNFPITAQVKPSGLRKPTQPAL</sequence>
<reference evidence="2 3" key="1">
    <citation type="journal article" date="2019" name="Sci. Rep.">
        <title>Orb-weaving spider Araneus ventricosus genome elucidates the spidroin gene catalogue.</title>
        <authorList>
            <person name="Kono N."/>
            <person name="Nakamura H."/>
            <person name="Ohtoshi R."/>
            <person name="Moran D.A.P."/>
            <person name="Shinohara A."/>
            <person name="Yoshida Y."/>
            <person name="Fujiwara M."/>
            <person name="Mori M."/>
            <person name="Tomita M."/>
            <person name="Arakawa K."/>
        </authorList>
    </citation>
    <scope>NUCLEOTIDE SEQUENCE [LARGE SCALE GENOMIC DNA]</scope>
</reference>
<accession>A0A4Y2T9E3</accession>
<evidence type="ECO:0000313" key="2">
    <source>
        <dbReference type="EMBL" id="GBN97192.1"/>
    </source>
</evidence>
<dbReference type="AlphaFoldDB" id="A0A4Y2T9E3"/>
<feature type="region of interest" description="Disordered" evidence="1">
    <location>
        <begin position="104"/>
        <end position="133"/>
    </location>
</feature>
<dbReference type="Proteomes" id="UP000499080">
    <property type="component" value="Unassembled WGS sequence"/>
</dbReference>
<keyword evidence="3" id="KW-1185">Reference proteome</keyword>
<name>A0A4Y2T9E3_ARAVE</name>
<protein>
    <submittedName>
        <fullName evidence="2">Uncharacterized protein</fullName>
    </submittedName>
</protein>
<comment type="caution">
    <text evidence="2">The sequence shown here is derived from an EMBL/GenBank/DDBJ whole genome shotgun (WGS) entry which is preliminary data.</text>
</comment>
<dbReference type="EMBL" id="BGPR01027017">
    <property type="protein sequence ID" value="GBN97192.1"/>
    <property type="molecule type" value="Genomic_DNA"/>
</dbReference>
<proteinExistence type="predicted"/>
<feature type="region of interest" description="Disordered" evidence="1">
    <location>
        <begin position="14"/>
        <end position="73"/>
    </location>
</feature>
<evidence type="ECO:0000313" key="3">
    <source>
        <dbReference type="Proteomes" id="UP000499080"/>
    </source>
</evidence>
<evidence type="ECO:0000256" key="1">
    <source>
        <dbReference type="SAM" id="MobiDB-lite"/>
    </source>
</evidence>
<organism evidence="2 3">
    <name type="scientific">Araneus ventricosus</name>
    <name type="common">Orbweaver spider</name>
    <name type="synonym">Epeira ventricosa</name>
    <dbReference type="NCBI Taxonomy" id="182803"/>
    <lineage>
        <taxon>Eukaryota</taxon>
        <taxon>Metazoa</taxon>
        <taxon>Ecdysozoa</taxon>
        <taxon>Arthropoda</taxon>
        <taxon>Chelicerata</taxon>
        <taxon>Arachnida</taxon>
        <taxon>Araneae</taxon>
        <taxon>Araneomorphae</taxon>
        <taxon>Entelegynae</taxon>
        <taxon>Araneoidea</taxon>
        <taxon>Araneidae</taxon>
        <taxon>Araneus</taxon>
    </lineage>
</organism>